<keyword evidence="4 7" id="KW-0472">Membrane</keyword>
<feature type="transmembrane region" description="Helical" evidence="7">
    <location>
        <begin position="6"/>
        <end position="30"/>
    </location>
</feature>
<evidence type="ECO:0000256" key="5">
    <source>
        <dbReference type="ARBA" id="ARBA00038359"/>
    </source>
</evidence>
<feature type="transmembrane region" description="Helical" evidence="7">
    <location>
        <begin position="42"/>
        <end position="64"/>
    </location>
</feature>
<evidence type="ECO:0000256" key="3">
    <source>
        <dbReference type="ARBA" id="ARBA00022989"/>
    </source>
</evidence>
<dbReference type="InterPro" id="IPR052337">
    <property type="entry name" value="SAT4-like"/>
</dbReference>
<keyword evidence="2 7" id="KW-0812">Transmembrane</keyword>
<evidence type="ECO:0000256" key="2">
    <source>
        <dbReference type="ARBA" id="ARBA00022692"/>
    </source>
</evidence>
<accession>A0AAN6LWU4</accession>
<proteinExistence type="inferred from homology"/>
<feature type="transmembrane region" description="Helical" evidence="7">
    <location>
        <begin position="120"/>
        <end position="144"/>
    </location>
</feature>
<evidence type="ECO:0000256" key="7">
    <source>
        <dbReference type="SAM" id="Phobius"/>
    </source>
</evidence>
<protein>
    <recommendedName>
        <fullName evidence="8">Rhodopsin domain-containing protein</fullName>
    </recommendedName>
</protein>
<evidence type="ECO:0000256" key="4">
    <source>
        <dbReference type="ARBA" id="ARBA00023136"/>
    </source>
</evidence>
<sequence length="332" mass="36851">MHSSYSVAAVVCCAIFTFLGVVAVALRQYAQSLKKQPMTIDAWFLVAGLIIIVSHGGLIIYGAIDGGLGWPIQELQGPKVFTFRKVIWASQILWAISITFVRLGLLFFYKRVFPTPKFKLADNILIVFTICWCLTSVIGTLAAYHVYQFEQPINYAVWLLVNSILNFAQDVATLCLPLPVIKNLHISTTRKFLVGGIFGLGFFSVIASIVRTIYFRRLMDLTPFQHTFSGTTVYCTIWSVIEPCNSLIAVCLPALAPLLRKEHRGLPTVIRSMISMISLRSGSNRSGGSRRLAGESATDLTQGPKTSTGESNKLQAGQLEEVSNQYEMRRPF</sequence>
<name>A0AAN6LWU4_9PLEO</name>
<feature type="transmembrane region" description="Helical" evidence="7">
    <location>
        <begin position="156"/>
        <end position="180"/>
    </location>
</feature>
<evidence type="ECO:0000259" key="8">
    <source>
        <dbReference type="Pfam" id="PF20684"/>
    </source>
</evidence>
<feature type="domain" description="Rhodopsin" evidence="8">
    <location>
        <begin position="26"/>
        <end position="261"/>
    </location>
</feature>
<evidence type="ECO:0000313" key="9">
    <source>
        <dbReference type="EMBL" id="KAK3208228.1"/>
    </source>
</evidence>
<feature type="region of interest" description="Disordered" evidence="6">
    <location>
        <begin position="281"/>
        <end position="332"/>
    </location>
</feature>
<evidence type="ECO:0000256" key="6">
    <source>
        <dbReference type="SAM" id="MobiDB-lite"/>
    </source>
</evidence>
<comment type="caution">
    <text evidence="9">The sequence shown here is derived from an EMBL/GenBank/DDBJ whole genome shotgun (WGS) entry which is preliminary data.</text>
</comment>
<feature type="compositionally biased region" description="Low complexity" evidence="6">
    <location>
        <begin position="281"/>
        <end position="291"/>
    </location>
</feature>
<evidence type="ECO:0000313" key="10">
    <source>
        <dbReference type="Proteomes" id="UP001280581"/>
    </source>
</evidence>
<feature type="transmembrane region" description="Helical" evidence="7">
    <location>
        <begin position="86"/>
        <end position="108"/>
    </location>
</feature>
<keyword evidence="10" id="KW-1185">Reference proteome</keyword>
<feature type="transmembrane region" description="Helical" evidence="7">
    <location>
        <begin position="192"/>
        <end position="216"/>
    </location>
</feature>
<dbReference type="EMBL" id="WVTA01000007">
    <property type="protein sequence ID" value="KAK3208228.1"/>
    <property type="molecule type" value="Genomic_DNA"/>
</dbReference>
<dbReference type="Pfam" id="PF20684">
    <property type="entry name" value="Fung_rhodopsin"/>
    <property type="match status" value="1"/>
</dbReference>
<feature type="compositionally biased region" description="Polar residues" evidence="6">
    <location>
        <begin position="298"/>
        <end position="326"/>
    </location>
</feature>
<dbReference type="GO" id="GO:0016020">
    <property type="term" value="C:membrane"/>
    <property type="evidence" value="ECO:0007669"/>
    <property type="project" value="UniProtKB-SubCell"/>
</dbReference>
<evidence type="ECO:0000256" key="1">
    <source>
        <dbReference type="ARBA" id="ARBA00004141"/>
    </source>
</evidence>
<keyword evidence="3 7" id="KW-1133">Transmembrane helix</keyword>
<dbReference type="AlphaFoldDB" id="A0AAN6LWU4"/>
<organism evidence="9 10">
    <name type="scientific">Pseudopithomyces chartarum</name>
    <dbReference type="NCBI Taxonomy" id="1892770"/>
    <lineage>
        <taxon>Eukaryota</taxon>
        <taxon>Fungi</taxon>
        <taxon>Dikarya</taxon>
        <taxon>Ascomycota</taxon>
        <taxon>Pezizomycotina</taxon>
        <taxon>Dothideomycetes</taxon>
        <taxon>Pleosporomycetidae</taxon>
        <taxon>Pleosporales</taxon>
        <taxon>Massarineae</taxon>
        <taxon>Didymosphaeriaceae</taxon>
        <taxon>Pseudopithomyces</taxon>
    </lineage>
</organism>
<comment type="subcellular location">
    <subcellularLocation>
        <location evidence="1">Membrane</location>
        <topology evidence="1">Multi-pass membrane protein</topology>
    </subcellularLocation>
</comment>
<dbReference type="PANTHER" id="PTHR33048">
    <property type="entry name" value="PTH11-LIKE INTEGRAL MEMBRANE PROTEIN (AFU_ORTHOLOGUE AFUA_5G11245)"/>
    <property type="match status" value="1"/>
</dbReference>
<comment type="similarity">
    <text evidence="5">Belongs to the SAT4 family.</text>
</comment>
<dbReference type="InterPro" id="IPR049326">
    <property type="entry name" value="Rhodopsin_dom_fungi"/>
</dbReference>
<reference evidence="9 10" key="1">
    <citation type="submission" date="2021-02" db="EMBL/GenBank/DDBJ databases">
        <title>Genome assembly of Pseudopithomyces chartarum.</title>
        <authorList>
            <person name="Jauregui R."/>
            <person name="Singh J."/>
            <person name="Voisey C."/>
        </authorList>
    </citation>
    <scope>NUCLEOTIDE SEQUENCE [LARGE SCALE GENOMIC DNA]</scope>
    <source>
        <strain evidence="9 10">AGR01</strain>
    </source>
</reference>
<dbReference type="PANTHER" id="PTHR33048:SF47">
    <property type="entry name" value="INTEGRAL MEMBRANE PROTEIN-RELATED"/>
    <property type="match status" value="1"/>
</dbReference>
<dbReference type="Proteomes" id="UP001280581">
    <property type="component" value="Unassembled WGS sequence"/>
</dbReference>
<gene>
    <name evidence="9" type="ORF">GRF29_77g39918</name>
</gene>